<keyword evidence="2" id="KW-1133">Transmembrane helix</keyword>
<evidence type="ECO:0000256" key="2">
    <source>
        <dbReference type="SAM" id="Phobius"/>
    </source>
</evidence>
<evidence type="ECO:0000313" key="4">
    <source>
        <dbReference type="RefSeq" id="XP_013394660.1"/>
    </source>
</evidence>
<gene>
    <name evidence="4" type="primary">LOC106162080</name>
</gene>
<name>A0A1S3I8S1_LINAN</name>
<dbReference type="AlphaFoldDB" id="A0A1S3I8S1"/>
<dbReference type="Proteomes" id="UP000085678">
    <property type="component" value="Unplaced"/>
</dbReference>
<evidence type="ECO:0000313" key="3">
    <source>
        <dbReference type="Proteomes" id="UP000085678"/>
    </source>
</evidence>
<evidence type="ECO:0000256" key="1">
    <source>
        <dbReference type="SAM" id="MobiDB-lite"/>
    </source>
</evidence>
<feature type="region of interest" description="Disordered" evidence="1">
    <location>
        <begin position="264"/>
        <end position="284"/>
    </location>
</feature>
<keyword evidence="2" id="KW-0472">Membrane</keyword>
<dbReference type="RefSeq" id="XP_013394660.1">
    <property type="nucleotide sequence ID" value="XM_013539206.1"/>
</dbReference>
<proteinExistence type="predicted"/>
<reference evidence="4" key="1">
    <citation type="submission" date="2025-08" db="UniProtKB">
        <authorList>
            <consortium name="RefSeq"/>
        </authorList>
    </citation>
    <scope>IDENTIFICATION</scope>
    <source>
        <tissue evidence="4">Gonads</tissue>
    </source>
</reference>
<dbReference type="KEGG" id="lak:106162080"/>
<protein>
    <submittedName>
        <fullName evidence="4">Uncharacterized protein LOC106162080</fullName>
    </submittedName>
</protein>
<sequence>MNIPVYFQVFFISAVVTMQKAKWPCGYDHQACSAQEYVQGSFAFPGDCRKYFVCAQNRDRRSYSWKALRCNRHFAFIVSHGYYRGSCMRGFRCSPVTCVTTTSTSTTTTTTTAATTKITTRQPRTSVTVTVRPSTTSRVTTTLESTAASAATTISESHSITSLLPDMPTAVPSGNETTPVLTSDDVRTSSAAIVAGVLTAFFIAVLTMFAVLWWKKREHVKKIFKCSTKRKGIAKSNPMHDRNTYQNPSEVIFSDLKLTEDQINEPSPRETTQQRHNTSAKDKNMAELTYQNIPLYHTALPVDKKNNSDQLHLKDNSLYGRGDDRRSSTDSRAVLLSDDSEGNIKGTYAQTYKARQGNEPVEMRENSLYLGGPESPIYHVPITPPTQGENGNNVYSYAYSHQNSALDRTRFKECGNGSEYEDLSREHVDGDVYYSRISEGMKYEKIGLADINETEPCYLELISYNTPTSK</sequence>
<dbReference type="InParanoid" id="A0A1S3I8S1"/>
<keyword evidence="3" id="KW-1185">Reference proteome</keyword>
<dbReference type="GeneID" id="106162080"/>
<feature type="transmembrane region" description="Helical" evidence="2">
    <location>
        <begin position="191"/>
        <end position="214"/>
    </location>
</feature>
<feature type="compositionally biased region" description="Basic and acidic residues" evidence="1">
    <location>
        <begin position="307"/>
        <end position="329"/>
    </location>
</feature>
<organism evidence="3 4">
    <name type="scientific">Lingula anatina</name>
    <name type="common">Brachiopod</name>
    <name type="synonym">Lingula unguis</name>
    <dbReference type="NCBI Taxonomy" id="7574"/>
    <lineage>
        <taxon>Eukaryota</taxon>
        <taxon>Metazoa</taxon>
        <taxon>Spiralia</taxon>
        <taxon>Lophotrochozoa</taxon>
        <taxon>Brachiopoda</taxon>
        <taxon>Linguliformea</taxon>
        <taxon>Lingulata</taxon>
        <taxon>Lingulida</taxon>
        <taxon>Linguloidea</taxon>
        <taxon>Lingulidae</taxon>
        <taxon>Lingula</taxon>
    </lineage>
</organism>
<keyword evidence="2" id="KW-0812">Transmembrane</keyword>
<accession>A0A1S3I8S1</accession>
<feature type="region of interest" description="Disordered" evidence="1">
    <location>
        <begin position="307"/>
        <end position="332"/>
    </location>
</feature>